<gene>
    <name evidence="1" type="ORF">SPELUC_LOCUS10480</name>
</gene>
<dbReference type="Proteomes" id="UP000789366">
    <property type="component" value="Unassembled WGS sequence"/>
</dbReference>
<reference evidence="1" key="1">
    <citation type="submission" date="2021-06" db="EMBL/GenBank/DDBJ databases">
        <authorList>
            <person name="Kallberg Y."/>
            <person name="Tangrot J."/>
            <person name="Rosling A."/>
        </authorList>
    </citation>
    <scope>NUCLEOTIDE SEQUENCE</scope>
    <source>
        <strain evidence="1">28 12/20/2015</strain>
    </source>
</reference>
<accession>A0ACA9P3R6</accession>
<evidence type="ECO:0000313" key="2">
    <source>
        <dbReference type="Proteomes" id="UP000789366"/>
    </source>
</evidence>
<dbReference type="EMBL" id="CAJVPW010019658">
    <property type="protein sequence ID" value="CAG8686661.1"/>
    <property type="molecule type" value="Genomic_DNA"/>
</dbReference>
<comment type="caution">
    <text evidence="1">The sequence shown here is derived from an EMBL/GenBank/DDBJ whole genome shotgun (WGS) entry which is preliminary data.</text>
</comment>
<evidence type="ECO:0000313" key="1">
    <source>
        <dbReference type="EMBL" id="CAG8686661.1"/>
    </source>
</evidence>
<organism evidence="1 2">
    <name type="scientific">Cetraspora pellucida</name>
    <dbReference type="NCBI Taxonomy" id="1433469"/>
    <lineage>
        <taxon>Eukaryota</taxon>
        <taxon>Fungi</taxon>
        <taxon>Fungi incertae sedis</taxon>
        <taxon>Mucoromycota</taxon>
        <taxon>Glomeromycotina</taxon>
        <taxon>Glomeromycetes</taxon>
        <taxon>Diversisporales</taxon>
        <taxon>Gigasporaceae</taxon>
        <taxon>Cetraspora</taxon>
    </lineage>
</organism>
<proteinExistence type="predicted"/>
<feature type="non-terminal residue" evidence="1">
    <location>
        <position position="127"/>
    </location>
</feature>
<protein>
    <submittedName>
        <fullName evidence="1">18024_t:CDS:1</fullName>
    </submittedName>
</protein>
<keyword evidence="2" id="KW-1185">Reference proteome</keyword>
<sequence>EVLIYEGKAKISAYLLINNIDNLFYAAPEVSCVKKYGQENIDCNAVRPELLKYTKVTKRKPNIVNFPKLHFQERFFLKMKFSKIKNSKFSLCGIYMSELIVKMTIQCCDTKISQQPKAIKLKEKLNK</sequence>
<name>A0ACA9P3R6_9GLOM</name>
<feature type="non-terminal residue" evidence="1">
    <location>
        <position position="1"/>
    </location>
</feature>